<proteinExistence type="predicted"/>
<dbReference type="OrthoDB" id="429813at2759"/>
<dbReference type="EMBL" id="GG697376">
    <property type="protein sequence ID" value="EFQ34127.1"/>
    <property type="molecule type" value="Genomic_DNA"/>
</dbReference>
<name>E3QTD9_COLGM</name>
<accession>E3QTD9</accession>
<dbReference type="STRING" id="645133.E3QTD9"/>
<dbReference type="InterPro" id="IPR007817">
    <property type="entry name" value="Isocyanide_synthase_DIT1"/>
</dbReference>
<sequence length="414" mass="46581">MSTAVTVTTNFPARETSFLAMPSIVHLEKAFKNAATEDAAIDATVDAILRLLVSFSDLPSDGSDFHTKESFGPHARQYVAAKRQIEMVLPAFPGKSKNTAEKVLGHLPDLGEEIALARLHDLCRQIKQLYEPGAKMIIATDGACYNDILEYTEDELWEYDSVLRQMVAKAGYDCFEFIHFLDLVGVCAKPTITKEEFMDLLEPARQVMMEKYLPQHFDVDKAISSDPNMKCTYLAYCKFLTRDFTKPLKERGYSGKGIKRKVHDTAKALITRGAAFAEAIRQRYPDCVRLSIHASNGKTKIPIRLIPSPDSESMTPWHCSVAVDICGTFRTGHVTAWKDTHELVYKDGRPYHFRERSPLYEWDAKVEFEHLYEGGLIVHNTKGSEQTKQSLSASDKNKAVSLALLQGKIIFQGF</sequence>
<dbReference type="Proteomes" id="UP000008782">
    <property type="component" value="Unassembled WGS sequence"/>
</dbReference>
<dbReference type="HOGENOM" id="CLU_038280_1_0_1"/>
<dbReference type="AlphaFoldDB" id="E3QTD9"/>
<gene>
    <name evidence="1" type="ORF">GLRG_09271</name>
</gene>
<protein>
    <submittedName>
        <fullName evidence="1">Pyoverdine/dityrosine biosynthesis protein</fullName>
    </submittedName>
</protein>
<evidence type="ECO:0000313" key="1">
    <source>
        <dbReference type="EMBL" id="EFQ34127.1"/>
    </source>
</evidence>
<dbReference type="PANTHER" id="PTHR37285">
    <property type="entry name" value="SPORE WALL MATURATION PROTEIN DIT1"/>
    <property type="match status" value="1"/>
</dbReference>
<evidence type="ECO:0000313" key="2">
    <source>
        <dbReference type="Proteomes" id="UP000008782"/>
    </source>
</evidence>
<keyword evidence="2" id="KW-1185">Reference proteome</keyword>
<dbReference type="GeneID" id="24414636"/>
<dbReference type="Pfam" id="PF05141">
    <property type="entry name" value="DIT1_PvcA"/>
    <property type="match status" value="1"/>
</dbReference>
<dbReference type="VEuPathDB" id="FungiDB:GLRG_09271"/>
<dbReference type="PANTHER" id="PTHR37285:SF5">
    <property type="entry name" value="SPORE WALL MATURATION PROTEIN DIT1"/>
    <property type="match status" value="1"/>
</dbReference>
<organism evidence="2">
    <name type="scientific">Colletotrichum graminicola (strain M1.001 / M2 / FGSC 10212)</name>
    <name type="common">Maize anthracnose fungus</name>
    <name type="synonym">Glomerella graminicola</name>
    <dbReference type="NCBI Taxonomy" id="645133"/>
    <lineage>
        <taxon>Eukaryota</taxon>
        <taxon>Fungi</taxon>
        <taxon>Dikarya</taxon>
        <taxon>Ascomycota</taxon>
        <taxon>Pezizomycotina</taxon>
        <taxon>Sordariomycetes</taxon>
        <taxon>Hypocreomycetidae</taxon>
        <taxon>Glomerellales</taxon>
        <taxon>Glomerellaceae</taxon>
        <taxon>Colletotrichum</taxon>
        <taxon>Colletotrichum graminicola species complex</taxon>
    </lineage>
</organism>
<dbReference type="RefSeq" id="XP_008098147.1">
    <property type="nucleotide sequence ID" value="XM_008099956.1"/>
</dbReference>
<reference evidence="2" key="1">
    <citation type="journal article" date="2012" name="Nat. Genet.">
        <title>Lifestyle transitions in plant pathogenic Colletotrichum fungi deciphered by genome and transcriptome analyses.</title>
        <authorList>
            <person name="O'Connell R.J."/>
            <person name="Thon M.R."/>
            <person name="Hacquard S."/>
            <person name="Amyotte S.G."/>
            <person name="Kleemann J."/>
            <person name="Torres M.F."/>
            <person name="Damm U."/>
            <person name="Buiate E.A."/>
            <person name="Epstein L."/>
            <person name="Alkan N."/>
            <person name="Altmueller J."/>
            <person name="Alvarado-Balderrama L."/>
            <person name="Bauser C.A."/>
            <person name="Becker C."/>
            <person name="Birren B.W."/>
            <person name="Chen Z."/>
            <person name="Choi J."/>
            <person name="Crouch J.A."/>
            <person name="Duvick J.P."/>
            <person name="Farman M.A."/>
            <person name="Gan P."/>
            <person name="Heiman D."/>
            <person name="Henrissat B."/>
            <person name="Howard R.J."/>
            <person name="Kabbage M."/>
            <person name="Koch C."/>
            <person name="Kracher B."/>
            <person name="Kubo Y."/>
            <person name="Law A.D."/>
            <person name="Lebrun M.-H."/>
            <person name="Lee Y.-H."/>
            <person name="Miyara I."/>
            <person name="Moore N."/>
            <person name="Neumann U."/>
            <person name="Nordstroem K."/>
            <person name="Panaccione D.G."/>
            <person name="Panstruga R."/>
            <person name="Place M."/>
            <person name="Proctor R.H."/>
            <person name="Prusky D."/>
            <person name="Rech G."/>
            <person name="Reinhardt R."/>
            <person name="Rollins J.A."/>
            <person name="Rounsley S."/>
            <person name="Schardl C.L."/>
            <person name="Schwartz D.C."/>
            <person name="Shenoy N."/>
            <person name="Shirasu K."/>
            <person name="Sikhakolli U.R."/>
            <person name="Stueber K."/>
            <person name="Sukno S.A."/>
            <person name="Sweigard J.A."/>
            <person name="Takano Y."/>
            <person name="Takahara H."/>
            <person name="Trail F."/>
            <person name="van der Does H.C."/>
            <person name="Voll L.M."/>
            <person name="Will I."/>
            <person name="Young S."/>
            <person name="Zeng Q."/>
            <person name="Zhang J."/>
            <person name="Zhou S."/>
            <person name="Dickman M.B."/>
            <person name="Schulze-Lefert P."/>
            <person name="Ver Loren van Themaat E."/>
            <person name="Ma L.-J."/>
            <person name="Vaillancourt L.J."/>
        </authorList>
    </citation>
    <scope>NUCLEOTIDE SEQUENCE [LARGE SCALE GENOMIC DNA]</scope>
    <source>
        <strain evidence="2">M1.001 / M2 / FGSC 10212</strain>
    </source>
</reference>
<dbReference type="eggNOG" id="ENOG502SMHH">
    <property type="taxonomic scope" value="Eukaryota"/>
</dbReference>